<keyword evidence="3" id="KW-1185">Reference proteome</keyword>
<dbReference type="AlphaFoldDB" id="A0A6I6JR55"/>
<keyword evidence="1" id="KW-0472">Membrane</keyword>
<proteinExistence type="predicted"/>
<dbReference type="Proteomes" id="UP000428260">
    <property type="component" value="Chromosome"/>
</dbReference>
<dbReference type="RefSeq" id="WP_158868579.1">
    <property type="nucleotide sequence ID" value="NZ_CP046401.1"/>
</dbReference>
<organism evidence="2 3">
    <name type="scientific">Maribellus comscasis</name>
    <dbReference type="NCBI Taxonomy" id="2681766"/>
    <lineage>
        <taxon>Bacteria</taxon>
        <taxon>Pseudomonadati</taxon>
        <taxon>Bacteroidota</taxon>
        <taxon>Bacteroidia</taxon>
        <taxon>Marinilabiliales</taxon>
        <taxon>Prolixibacteraceae</taxon>
        <taxon>Maribellus</taxon>
    </lineage>
</organism>
<evidence type="ECO:0000313" key="3">
    <source>
        <dbReference type="Proteomes" id="UP000428260"/>
    </source>
</evidence>
<sequence>MDNLKENTPELSKIKKENPFRVPENYFDDFSARLQMKIEAEKKVVPAPKKSIIQLLKPAISLAASFALIFLLVYWPLKSFLPNKLAESNTIEIESYDNENQYLTLLEGIDENSFYALLDEPTAKVEFSDDELINYINTNISEYDIYLGTDN</sequence>
<dbReference type="KEGG" id="mcos:GM418_17680"/>
<feature type="transmembrane region" description="Helical" evidence="1">
    <location>
        <begin position="59"/>
        <end position="77"/>
    </location>
</feature>
<evidence type="ECO:0000313" key="2">
    <source>
        <dbReference type="EMBL" id="QGY45436.1"/>
    </source>
</evidence>
<gene>
    <name evidence="2" type="ORF">GM418_17680</name>
</gene>
<evidence type="ECO:0000256" key="1">
    <source>
        <dbReference type="SAM" id="Phobius"/>
    </source>
</evidence>
<keyword evidence="1" id="KW-0812">Transmembrane</keyword>
<name>A0A6I6JR55_9BACT</name>
<dbReference type="EMBL" id="CP046401">
    <property type="protein sequence ID" value="QGY45436.1"/>
    <property type="molecule type" value="Genomic_DNA"/>
</dbReference>
<accession>A0A6I6JR55</accession>
<protein>
    <submittedName>
        <fullName evidence="2">Uncharacterized protein</fullName>
    </submittedName>
</protein>
<keyword evidence="1" id="KW-1133">Transmembrane helix</keyword>
<reference evidence="2 3" key="1">
    <citation type="submission" date="2019-11" db="EMBL/GenBank/DDBJ databases">
        <authorList>
            <person name="Zheng R.K."/>
            <person name="Sun C.M."/>
        </authorList>
    </citation>
    <scope>NUCLEOTIDE SEQUENCE [LARGE SCALE GENOMIC DNA]</scope>
    <source>
        <strain evidence="2 3">WC007</strain>
    </source>
</reference>